<dbReference type="Gene3D" id="2.130.10.10">
    <property type="entry name" value="YVTN repeat-like/Quinoprotein amine dehydrogenase"/>
    <property type="match status" value="1"/>
</dbReference>
<dbReference type="OrthoDB" id="9790815at2"/>
<keyword evidence="2" id="KW-0313">Glucose metabolism</keyword>
<dbReference type="Proteomes" id="UP000002943">
    <property type="component" value="Unassembled WGS sequence"/>
</dbReference>
<dbReference type="InterPro" id="IPR050282">
    <property type="entry name" value="Cycloisomerase_2"/>
</dbReference>
<evidence type="ECO:0000256" key="1">
    <source>
        <dbReference type="ARBA" id="ARBA00005564"/>
    </source>
</evidence>
<keyword evidence="4" id="KW-1185">Reference proteome</keyword>
<dbReference type="PANTHER" id="PTHR30344:SF1">
    <property type="entry name" value="6-PHOSPHOGLUCONOLACTONASE"/>
    <property type="match status" value="1"/>
</dbReference>
<reference evidence="3 4" key="1">
    <citation type="journal article" date="2012" name="Int. J. Syst. Evol. Microbiol.">
        <title>Vibrio caribbeanicus sp. nov., isolated from the marine sponge Scleritoderma cyanea.</title>
        <authorList>
            <person name="Hoffmann M."/>
            <person name="Monday S.R."/>
            <person name="Allard M.W."/>
            <person name="Strain E.A."/>
            <person name="Whittaker P."/>
            <person name="Naum M."/>
            <person name="McCarthy P.J."/>
            <person name="Lopez J.V."/>
            <person name="Fischer M."/>
            <person name="Brown E.W."/>
        </authorList>
    </citation>
    <scope>NUCLEOTIDE SEQUENCE [LARGE SCALE GENOMIC DNA]</scope>
    <source>
        <strain evidence="3 4">ATCC BAA-2122</strain>
    </source>
</reference>
<comment type="similarity">
    <text evidence="1">Belongs to the cycloisomerase 2 family.</text>
</comment>
<dbReference type="GO" id="GO:0017057">
    <property type="term" value="F:6-phosphogluconolactonase activity"/>
    <property type="evidence" value="ECO:0007669"/>
    <property type="project" value="TreeGrafter"/>
</dbReference>
<evidence type="ECO:0000256" key="2">
    <source>
        <dbReference type="ARBA" id="ARBA00022526"/>
    </source>
</evidence>
<keyword evidence="2" id="KW-0119">Carbohydrate metabolism</keyword>
<dbReference type="InterPro" id="IPR019405">
    <property type="entry name" value="Lactonase_7-beta_prop"/>
</dbReference>
<sequence>MNLEKNYQLVIGTYSDIDALAHQPYSPKPGEGMYCATLTKAGKLIVNDSVAATNPAVLIPSPDKKYLYAILETIRENGTVVQYEVQNDGSLVEISSFRANGKSTCYISFSPNRDAAIVINYWDAIIDVVDVDENGKLGEVIQSFKQFYRPEEQWRQVENREDHWGNRQVGPHAHCAHFWHDWVFIPDLGENAVFQYRWNKETRQLTRETWIEFEPGSGPRHMVLHPTLDICYVSNELFNTVCAAKLDHSDPDSIKPRLIPFQYESTIENLDQISYVSEIKLSPDAKFLYVSNRGDNSIAIFKVSETGELTRVDIVPTNGKFPRHFAISPCGKAAIISNQDTGNVIVFDRDIETGIIKMTDEVIEVPAPNYIRFLD</sequence>
<name>E3BH12_9VIBR</name>
<dbReference type="eggNOG" id="COG2706">
    <property type="taxonomic scope" value="Bacteria"/>
</dbReference>
<dbReference type="SUPFAM" id="SSF51004">
    <property type="entry name" value="C-terminal (heme d1) domain of cytochrome cd1-nitrite reductase"/>
    <property type="match status" value="1"/>
</dbReference>
<dbReference type="RefSeq" id="WP_009600258.1">
    <property type="nucleotide sequence ID" value="NZ_AEIU01000052.1"/>
</dbReference>
<comment type="caution">
    <text evidence="3">The sequence shown here is derived from an EMBL/GenBank/DDBJ whole genome shotgun (WGS) entry which is preliminary data.</text>
</comment>
<evidence type="ECO:0000313" key="4">
    <source>
        <dbReference type="Proteomes" id="UP000002943"/>
    </source>
</evidence>
<dbReference type="PANTHER" id="PTHR30344">
    <property type="entry name" value="6-PHOSPHOGLUCONOLACTONASE-RELATED"/>
    <property type="match status" value="1"/>
</dbReference>
<dbReference type="AlphaFoldDB" id="E3BH12"/>
<evidence type="ECO:0000313" key="3">
    <source>
        <dbReference type="EMBL" id="EFP97649.1"/>
    </source>
</evidence>
<protein>
    <submittedName>
        <fullName evidence="3">YkgB</fullName>
    </submittedName>
</protein>
<gene>
    <name evidence="3" type="ORF">VIBC2010_00290</name>
</gene>
<proteinExistence type="inferred from homology"/>
<organism evidence="3 4">
    <name type="scientific">Vibrio caribbeanicus ATCC BAA-2122</name>
    <dbReference type="NCBI Taxonomy" id="796620"/>
    <lineage>
        <taxon>Bacteria</taxon>
        <taxon>Pseudomonadati</taxon>
        <taxon>Pseudomonadota</taxon>
        <taxon>Gammaproteobacteria</taxon>
        <taxon>Vibrionales</taxon>
        <taxon>Vibrionaceae</taxon>
        <taxon>Vibrio</taxon>
    </lineage>
</organism>
<dbReference type="EMBL" id="AEIU01000052">
    <property type="protein sequence ID" value="EFP97649.1"/>
    <property type="molecule type" value="Genomic_DNA"/>
</dbReference>
<dbReference type="STRING" id="796620.VIBC2010_00290"/>
<dbReference type="GO" id="GO:0006006">
    <property type="term" value="P:glucose metabolic process"/>
    <property type="evidence" value="ECO:0007669"/>
    <property type="project" value="UniProtKB-KW"/>
</dbReference>
<accession>E3BH12</accession>
<dbReference type="InterPro" id="IPR011048">
    <property type="entry name" value="Haem_d1_sf"/>
</dbReference>
<dbReference type="Pfam" id="PF10282">
    <property type="entry name" value="Lactonase"/>
    <property type="match status" value="1"/>
</dbReference>
<dbReference type="InterPro" id="IPR015943">
    <property type="entry name" value="WD40/YVTN_repeat-like_dom_sf"/>
</dbReference>